<dbReference type="EC" id="7.4.2.8" evidence="7"/>
<dbReference type="Gene3D" id="3.30.300.160">
    <property type="entry name" value="Type II secretion system, protein E, N-terminal domain"/>
    <property type="match status" value="1"/>
</dbReference>
<dbReference type="InterPro" id="IPR037257">
    <property type="entry name" value="T2SS_E_N_sf"/>
</dbReference>
<name>A0A8G2CA86_9BACT</name>
<organism evidence="11 12">
    <name type="scientific">Halodesulfovibrio aestuarii</name>
    <dbReference type="NCBI Taxonomy" id="126333"/>
    <lineage>
        <taxon>Bacteria</taxon>
        <taxon>Pseudomonadati</taxon>
        <taxon>Thermodesulfobacteriota</taxon>
        <taxon>Desulfovibrionia</taxon>
        <taxon>Desulfovibrionales</taxon>
        <taxon>Desulfovibrionaceae</taxon>
        <taxon>Halodesulfovibrio</taxon>
    </lineage>
</organism>
<dbReference type="PROSITE" id="PS00662">
    <property type="entry name" value="T2SP_E"/>
    <property type="match status" value="1"/>
</dbReference>
<evidence type="ECO:0000256" key="2">
    <source>
        <dbReference type="ARBA" id="ARBA00022448"/>
    </source>
</evidence>
<dbReference type="Pfam" id="PF00437">
    <property type="entry name" value="T2SSE"/>
    <property type="match status" value="1"/>
</dbReference>
<evidence type="ECO:0000256" key="1">
    <source>
        <dbReference type="ARBA" id="ARBA00006611"/>
    </source>
</evidence>
<dbReference type="GO" id="GO:0008564">
    <property type="term" value="F:protein-exporting ATPase activity"/>
    <property type="evidence" value="ECO:0007669"/>
    <property type="project" value="UniProtKB-EC"/>
</dbReference>
<reference evidence="10 13" key="2">
    <citation type="submission" date="2024-07" db="EMBL/GenBank/DDBJ databases">
        <title>Active virus-host system and metabolic interactions in a Lokiarchaeon culture.</title>
        <authorList>
            <person name="Ponce Toledo R.I."/>
            <person name="Rodrigues Oliveira T."/>
            <person name="Schleper C."/>
        </authorList>
    </citation>
    <scope>NUCLEOTIDE SEQUENCE [LARGE SCALE GENOMIC DNA]</scope>
    <source>
        <strain evidence="10 13">B35</strain>
    </source>
</reference>
<dbReference type="InterPro" id="IPR001482">
    <property type="entry name" value="T2SS/T4SS_dom"/>
</dbReference>
<dbReference type="EMBL" id="FQZR01000004">
    <property type="protein sequence ID" value="SHJ27617.1"/>
    <property type="molecule type" value="Genomic_DNA"/>
</dbReference>
<dbReference type="SMART" id="SM00382">
    <property type="entry name" value="AAA"/>
    <property type="match status" value="1"/>
</dbReference>
<dbReference type="SUPFAM" id="SSF160246">
    <property type="entry name" value="EspE N-terminal domain-like"/>
    <property type="match status" value="1"/>
</dbReference>
<dbReference type="GO" id="GO:0005886">
    <property type="term" value="C:plasma membrane"/>
    <property type="evidence" value="ECO:0007669"/>
    <property type="project" value="TreeGrafter"/>
</dbReference>
<evidence type="ECO:0000256" key="8">
    <source>
        <dbReference type="ARBA" id="ARBA00034006"/>
    </source>
</evidence>
<evidence type="ECO:0000313" key="10">
    <source>
        <dbReference type="EMBL" id="MEZ6854284.1"/>
    </source>
</evidence>
<reference evidence="11 12" key="1">
    <citation type="submission" date="2016-11" db="EMBL/GenBank/DDBJ databases">
        <authorList>
            <person name="Varghese N."/>
            <person name="Submissions S."/>
        </authorList>
    </citation>
    <scope>NUCLEOTIDE SEQUENCE [LARGE SCALE GENOMIC DNA]</scope>
    <source>
        <strain evidence="11 12">DSM 17919</strain>
    </source>
</reference>
<keyword evidence="2" id="KW-0813">Transport</keyword>
<dbReference type="GO" id="GO:0015627">
    <property type="term" value="C:type II protein secretion system complex"/>
    <property type="evidence" value="ECO:0007669"/>
    <property type="project" value="InterPro"/>
</dbReference>
<dbReference type="GO" id="GO:0015628">
    <property type="term" value="P:protein secretion by the type II secretion system"/>
    <property type="evidence" value="ECO:0007669"/>
    <property type="project" value="InterPro"/>
</dbReference>
<keyword evidence="13" id="KW-1185">Reference proteome</keyword>
<proteinExistence type="inferred from homology"/>
<evidence type="ECO:0000256" key="7">
    <source>
        <dbReference type="ARBA" id="ARBA00024382"/>
    </source>
</evidence>
<evidence type="ECO:0000256" key="5">
    <source>
        <dbReference type="ARBA" id="ARBA00022927"/>
    </source>
</evidence>
<comment type="caution">
    <text evidence="11">The sequence shown here is derived from an EMBL/GenBank/DDBJ whole genome shotgun (WGS) entry which is preliminary data.</text>
</comment>
<dbReference type="Proteomes" id="UP001568358">
    <property type="component" value="Unassembled WGS sequence"/>
</dbReference>
<dbReference type="EMBL" id="JBFSOO010000009">
    <property type="protein sequence ID" value="MEZ6854284.1"/>
    <property type="molecule type" value="Genomic_DNA"/>
</dbReference>
<dbReference type="InterPro" id="IPR027417">
    <property type="entry name" value="P-loop_NTPase"/>
</dbReference>
<dbReference type="Gene3D" id="3.30.450.90">
    <property type="match status" value="1"/>
</dbReference>
<evidence type="ECO:0000313" key="13">
    <source>
        <dbReference type="Proteomes" id="UP001568358"/>
    </source>
</evidence>
<dbReference type="CDD" id="cd01129">
    <property type="entry name" value="PulE-GspE-like"/>
    <property type="match status" value="1"/>
</dbReference>
<dbReference type="FunFam" id="3.40.50.300:FF:000398">
    <property type="entry name" value="Type IV pilus assembly ATPase PilB"/>
    <property type="match status" value="1"/>
</dbReference>
<dbReference type="Pfam" id="PF05157">
    <property type="entry name" value="MshEN"/>
    <property type="match status" value="1"/>
</dbReference>
<dbReference type="AlphaFoldDB" id="A0A8G2CA86"/>
<dbReference type="Gene3D" id="3.40.50.300">
    <property type="entry name" value="P-loop containing nucleotide triphosphate hydrolases"/>
    <property type="match status" value="1"/>
</dbReference>
<evidence type="ECO:0000256" key="3">
    <source>
        <dbReference type="ARBA" id="ARBA00022741"/>
    </source>
</evidence>
<dbReference type="InterPro" id="IPR007831">
    <property type="entry name" value="T2SS_GspE_N"/>
</dbReference>
<keyword evidence="5" id="KW-0653">Protein transport</keyword>
<feature type="domain" description="Bacterial type II secretion system protein E" evidence="9">
    <location>
        <begin position="379"/>
        <end position="393"/>
    </location>
</feature>
<protein>
    <recommendedName>
        <fullName evidence="7">protein-secreting ATPase</fullName>
        <ecNumber evidence="7">7.4.2.8</ecNumber>
    </recommendedName>
</protein>
<evidence type="ECO:0000313" key="11">
    <source>
        <dbReference type="EMBL" id="SHJ27617.1"/>
    </source>
</evidence>
<comment type="catalytic activity">
    <reaction evidence="8">
        <text>ATP + H2O + cellular proteinSide 1 = ADP + phosphate + cellular proteinSide 2.</text>
        <dbReference type="EC" id="7.4.2.8"/>
    </reaction>
</comment>
<dbReference type="Proteomes" id="UP000184001">
    <property type="component" value="Unassembled WGS sequence"/>
</dbReference>
<dbReference type="SUPFAM" id="SSF52540">
    <property type="entry name" value="P-loop containing nucleoside triphosphate hydrolases"/>
    <property type="match status" value="1"/>
</dbReference>
<evidence type="ECO:0000259" key="9">
    <source>
        <dbReference type="PROSITE" id="PS00662"/>
    </source>
</evidence>
<dbReference type="NCBIfam" id="TIGR02533">
    <property type="entry name" value="type_II_gspE"/>
    <property type="match status" value="1"/>
</dbReference>
<gene>
    <name evidence="10" type="primary">gspE</name>
    <name evidence="10" type="ORF">AB2Z07_12225</name>
    <name evidence="11" type="ORF">SAMN05660830_02033</name>
</gene>
<dbReference type="RefSeq" id="WP_020000101.1">
    <property type="nucleotide sequence ID" value="NZ_CP192217.1"/>
</dbReference>
<dbReference type="PANTHER" id="PTHR30258">
    <property type="entry name" value="TYPE II SECRETION SYSTEM PROTEIN GSPE-RELATED"/>
    <property type="match status" value="1"/>
</dbReference>
<evidence type="ECO:0000256" key="4">
    <source>
        <dbReference type="ARBA" id="ARBA00022840"/>
    </source>
</evidence>
<dbReference type="PANTHER" id="PTHR30258:SF2">
    <property type="entry name" value="COMG OPERON PROTEIN 1"/>
    <property type="match status" value="1"/>
</dbReference>
<dbReference type="GO" id="GO:0005524">
    <property type="term" value="F:ATP binding"/>
    <property type="evidence" value="ECO:0007669"/>
    <property type="project" value="UniProtKB-KW"/>
</dbReference>
<accession>A0A8G2CA86</accession>
<keyword evidence="6" id="KW-1278">Translocase</keyword>
<sequence>MRTLEHALVERHLVTADDIVWLQQEASEQGKTFEQIVIENEILTEIQFKNAQAEFYGLNILATIPEQMIDTELICRFSITYLKKHQVVPLRGDTGVLVGMADPYSLTALNDFSLFLGCVPSPVLLPRDVITVLINRAFGDSQEDANVSDVLGDATELGLDEIDDDALNDLLDDTSDAPLVKLVNMVLSQAVRAGASDVHIEPCKDSLRVRFRLDGVLYNKHRFDKRFSAAIVSRIKILAKLNIAEKRLPQDGRIALILGGREVDLRVSTLPTSHGERVVMRLLEKTSKVLSLTELGLGSDDLEIMKKVTRISHGIILVTGPTGSGKTTSLYAALSDINSPDKNIMTIEDPVEYQLDGVGQIQVNHKTGLTFAEGLRSIVRQDPDVILIGEIRDKETADIAIQSALTGHLVFSTLHTNDAASAVTRLIDMGVEPFLLSSVLRVVVAQRLVRILCPHCKEAYTAAADGVVECGVMASQMESQTLYRAKGCPHCMDTGYKGRQAVYEIMQVNDPIKSMILRNADSNEIRRESIAGGMRTLKGDGCLKVLNGVTSIAEVLRVSNL</sequence>
<evidence type="ECO:0000313" key="12">
    <source>
        <dbReference type="Proteomes" id="UP000184001"/>
    </source>
</evidence>
<dbReference type="GO" id="GO:0016887">
    <property type="term" value="F:ATP hydrolysis activity"/>
    <property type="evidence" value="ECO:0007669"/>
    <property type="project" value="TreeGrafter"/>
</dbReference>
<dbReference type="InterPro" id="IPR013369">
    <property type="entry name" value="T2SS_GspE"/>
</dbReference>
<comment type="similarity">
    <text evidence="1">Belongs to the GSP E family.</text>
</comment>
<evidence type="ECO:0000256" key="6">
    <source>
        <dbReference type="ARBA" id="ARBA00022967"/>
    </source>
</evidence>
<keyword evidence="4" id="KW-0067">ATP-binding</keyword>
<dbReference type="InterPro" id="IPR003593">
    <property type="entry name" value="AAA+_ATPase"/>
</dbReference>
<dbReference type="FunFam" id="3.30.450.90:FF:000001">
    <property type="entry name" value="Type II secretion system ATPase GspE"/>
    <property type="match status" value="1"/>
</dbReference>
<keyword evidence="3" id="KW-0547">Nucleotide-binding</keyword>